<organism evidence="2 3">
    <name type="scientific">Flavobacterium agrisoli</name>
    <dbReference type="NCBI Taxonomy" id="2793066"/>
    <lineage>
        <taxon>Bacteria</taxon>
        <taxon>Pseudomonadati</taxon>
        <taxon>Bacteroidota</taxon>
        <taxon>Flavobacteriia</taxon>
        <taxon>Flavobacteriales</taxon>
        <taxon>Flavobacteriaceae</taxon>
        <taxon>Flavobacterium</taxon>
    </lineage>
</organism>
<dbReference type="Gene3D" id="3.30.870.10">
    <property type="entry name" value="Endonuclease Chain A"/>
    <property type="match status" value="1"/>
</dbReference>
<proteinExistence type="predicted"/>
<sequence length="431" mass="50807">MIVTNLKSDFEELLVKANEIWFAVALVKESTLAFIQESITDNCKQNYLVGIDLPTNPKVLRNMQSQLKNDLFNAAIYKTEYNFHPKVYLFNVNNNYTAFVGSSNLTDGGFEDNVELNYKTTYQEDCLSILKWFNALYKDSYPLTEENILAYEEQFNSLEEFEKELKKKRKSFKLKKPVSITSPLDAIDFSDRYFKKEHHLAFKKELHYSDSKEAIAERELAKNRCIELHDTIFPLFKDYGIGILHPNPMPDHLISMIRQMDPTKPRPINAMWLSYGKSGDEIKQYQKEVGADQKAKHTFIHHARLQLKIDFNNIGLYLLFAKENEGGIFDRDFFKTSMRNKEYRNNFYQMLNSLPNEYFISVGSNKEFCHNFSSAEDLHNFCKKDDIQKYFIIGRDYQITDDEMSEVKLPNETLKVFKLLFPFYEMMRHRL</sequence>
<name>A0A934UK42_9FLAO</name>
<accession>A0A934UK42</accession>
<gene>
    <name evidence="2" type="ORF">I5M07_10000</name>
</gene>
<dbReference type="GO" id="GO:0003824">
    <property type="term" value="F:catalytic activity"/>
    <property type="evidence" value="ECO:0007669"/>
    <property type="project" value="InterPro"/>
</dbReference>
<evidence type="ECO:0000259" key="1">
    <source>
        <dbReference type="PROSITE" id="PS50035"/>
    </source>
</evidence>
<reference evidence="2" key="1">
    <citation type="submission" date="2020-12" db="EMBL/GenBank/DDBJ databases">
        <title>Bacterial novel species Flavobacterium sp. SE-1-e isolated from soil.</title>
        <authorList>
            <person name="Jung H.-Y."/>
        </authorList>
    </citation>
    <scope>NUCLEOTIDE SEQUENCE</scope>
    <source>
        <strain evidence="2">SE-1-e</strain>
    </source>
</reference>
<dbReference type="Proteomes" id="UP000609172">
    <property type="component" value="Unassembled WGS sequence"/>
</dbReference>
<dbReference type="EMBL" id="JAEHFV010000003">
    <property type="protein sequence ID" value="MBK0370173.1"/>
    <property type="molecule type" value="Genomic_DNA"/>
</dbReference>
<dbReference type="InterPro" id="IPR001736">
    <property type="entry name" value="PLipase_D/transphosphatidylase"/>
</dbReference>
<dbReference type="InterPro" id="IPR025202">
    <property type="entry name" value="PLD-like_dom"/>
</dbReference>
<protein>
    <recommendedName>
        <fullName evidence="1">PLD phosphodiesterase domain-containing protein</fullName>
    </recommendedName>
</protein>
<dbReference type="GO" id="GO:0006793">
    <property type="term" value="P:phosphorus metabolic process"/>
    <property type="evidence" value="ECO:0007669"/>
    <property type="project" value="UniProtKB-ARBA"/>
</dbReference>
<feature type="domain" description="PLD phosphodiesterase" evidence="1">
    <location>
        <begin position="79"/>
        <end position="109"/>
    </location>
</feature>
<dbReference type="RefSeq" id="WP_200106295.1">
    <property type="nucleotide sequence ID" value="NZ_JAEHFV010000003.1"/>
</dbReference>
<dbReference type="PROSITE" id="PS50035">
    <property type="entry name" value="PLD"/>
    <property type="match status" value="1"/>
</dbReference>
<dbReference type="Pfam" id="PF13091">
    <property type="entry name" value="PLDc_2"/>
    <property type="match status" value="1"/>
</dbReference>
<evidence type="ECO:0000313" key="2">
    <source>
        <dbReference type="EMBL" id="MBK0370173.1"/>
    </source>
</evidence>
<evidence type="ECO:0000313" key="3">
    <source>
        <dbReference type="Proteomes" id="UP000609172"/>
    </source>
</evidence>
<dbReference type="SUPFAM" id="SSF56024">
    <property type="entry name" value="Phospholipase D/nuclease"/>
    <property type="match status" value="1"/>
</dbReference>
<keyword evidence="3" id="KW-1185">Reference proteome</keyword>
<dbReference type="AlphaFoldDB" id="A0A934UK42"/>
<comment type="caution">
    <text evidence="2">The sequence shown here is derived from an EMBL/GenBank/DDBJ whole genome shotgun (WGS) entry which is preliminary data.</text>
</comment>